<proteinExistence type="predicted"/>
<evidence type="ECO:0000256" key="1">
    <source>
        <dbReference type="SAM" id="MobiDB-lite"/>
    </source>
</evidence>
<comment type="caution">
    <text evidence="2">The sequence shown here is derived from an EMBL/GenBank/DDBJ whole genome shotgun (WGS) entry which is preliminary data.</text>
</comment>
<dbReference type="PANTHER" id="PTHR22619:SF1">
    <property type="entry name" value="ZINC FINGER SWIM DOMAIN-CONTAINING PROTEIN 8"/>
    <property type="match status" value="1"/>
</dbReference>
<gene>
    <name evidence="2" type="ORF">KP79_PYT08623</name>
</gene>
<sequence>MDALDGIIRIWARGSRNLFDDDSDSNSYADSMDSLNSLFDDHQYLYSSRTEVRRPKTPEIVKEKPKTVLRLMDLAAKVTAQHYSCESIETHNPPLDEALLKKVSFWAFPQDEKKVKIYARISLKSEDEWRRGEIFYGEKRIQDIRQVGFMVSAIINKQISKVSVTFEKQQITSSTCAMCPQAIWCPHIIAVILHRIRHTDTISVHAPVTETLSTLTRDQLQKLLQYAINEDPAGILGRVFQHIDALRDATSDMNSLQGAPDPTFGVSIDDKLTWSLSLDLLKKNLMEDLRLGYKSYPDSCNIVEKMKSIFFDQYFQRVMELMEKEEPAAAREVLVTIAESVLDVINNQRSPSNMLKRILCDCERLFSCFIVACPDDMKHEIVAKASILNARARRLTSQIEFTKPSLWADMSSIKLPSEKQDGVIGLAFEGYPFYQAVCASLIPSPSQSLQELLCCRYSTTTSSYEEPLPVMLIRLDCFMSLEPTVSGDKVQKLGIMILKKLLVLSLKLSILGSKESTVDLEAVVKDDGPSEDGPTRAKRRKPSARRGKAKKKTTAVPHKAAGTSATTRECCDQIEGLTKGQISYCLLYVSYTVSRTLDEHPLDSDEVLTLLDAILRAVELGRFRSVAPKFEITSKDYSWLVFLENRIEETYTKVAPIWLESEGNVTDMYKSALYEKGLQFYGDNLPVSLISLLLAVGKKTKLMIKLCTDTICHSLHPLKLLTIPDNSYGYRSENNKDSLVKKWTNLITFVLNFCTTNASVKHNMILTRILKHLVQVDDCDYMMAAYSVLRGFQSSLVEKEHMVLLVKVVLQGVEHSVGGTWTNFYTTSPGTWDTLTKLGKQLDMEFPRLILPVWLELCKFYNSSQLKGIIEVMKDSIKKEAMLPAEMTNMLLKYFESKFRHDEECCDLMHFFKITDKGYQQALKKIAANFENYTPKALLLIAKRQHEETPTSKVTADNVLQKDVFNLIRLALSRLQVLNKDYPTRYSYLDTGTLNYLKYFFEKLSEKDREEVASGKQFQNFMTHLSDSMKGDAEVLVTFLRSLEKTEHMLPKAKEKLGIKLIESFQRQFDYELRHCNHTSYHRVLGEMTKARQTCIQFVGNGAMLFRTAVTNYVSLKHKGKKKFIKLMDEYFKELNVD</sequence>
<feature type="region of interest" description="Disordered" evidence="1">
    <location>
        <begin position="525"/>
        <end position="562"/>
    </location>
</feature>
<dbReference type="EMBL" id="NEDP02001046">
    <property type="protein sequence ID" value="OWF54406.1"/>
    <property type="molecule type" value="Genomic_DNA"/>
</dbReference>
<protein>
    <submittedName>
        <fullName evidence="2">Zinc finger SWIM domain-containing protein 8</fullName>
    </submittedName>
</protein>
<evidence type="ECO:0000313" key="2">
    <source>
        <dbReference type="EMBL" id="OWF54406.1"/>
    </source>
</evidence>
<dbReference type="AlphaFoldDB" id="A0A210R061"/>
<dbReference type="GO" id="GO:0031462">
    <property type="term" value="C:Cul2-RING ubiquitin ligase complex"/>
    <property type="evidence" value="ECO:0007669"/>
    <property type="project" value="TreeGrafter"/>
</dbReference>
<organism evidence="2 3">
    <name type="scientific">Mizuhopecten yessoensis</name>
    <name type="common">Japanese scallop</name>
    <name type="synonym">Patinopecten yessoensis</name>
    <dbReference type="NCBI Taxonomy" id="6573"/>
    <lineage>
        <taxon>Eukaryota</taxon>
        <taxon>Metazoa</taxon>
        <taxon>Spiralia</taxon>
        <taxon>Lophotrochozoa</taxon>
        <taxon>Mollusca</taxon>
        <taxon>Bivalvia</taxon>
        <taxon>Autobranchia</taxon>
        <taxon>Pteriomorphia</taxon>
        <taxon>Pectinida</taxon>
        <taxon>Pectinoidea</taxon>
        <taxon>Pectinidae</taxon>
        <taxon>Mizuhopecten</taxon>
    </lineage>
</organism>
<name>A0A210R061_MIZYE</name>
<keyword evidence="3" id="KW-1185">Reference proteome</keyword>
<dbReference type="PANTHER" id="PTHR22619">
    <property type="entry name" value="ZINC FINGER SWIM DOMAIN CONTAINING PROTEIN 4, 5, 6"/>
    <property type="match status" value="1"/>
</dbReference>
<accession>A0A210R061</accession>
<dbReference type="OrthoDB" id="6284095at2759"/>
<reference evidence="2 3" key="1">
    <citation type="journal article" date="2017" name="Nat. Ecol. Evol.">
        <title>Scallop genome provides insights into evolution of bilaterian karyotype and development.</title>
        <authorList>
            <person name="Wang S."/>
            <person name="Zhang J."/>
            <person name="Jiao W."/>
            <person name="Li J."/>
            <person name="Xun X."/>
            <person name="Sun Y."/>
            <person name="Guo X."/>
            <person name="Huan P."/>
            <person name="Dong B."/>
            <person name="Zhang L."/>
            <person name="Hu X."/>
            <person name="Sun X."/>
            <person name="Wang J."/>
            <person name="Zhao C."/>
            <person name="Wang Y."/>
            <person name="Wang D."/>
            <person name="Huang X."/>
            <person name="Wang R."/>
            <person name="Lv J."/>
            <person name="Li Y."/>
            <person name="Zhang Z."/>
            <person name="Liu B."/>
            <person name="Lu W."/>
            <person name="Hui Y."/>
            <person name="Liang J."/>
            <person name="Zhou Z."/>
            <person name="Hou R."/>
            <person name="Li X."/>
            <person name="Liu Y."/>
            <person name="Li H."/>
            <person name="Ning X."/>
            <person name="Lin Y."/>
            <person name="Zhao L."/>
            <person name="Xing Q."/>
            <person name="Dou J."/>
            <person name="Li Y."/>
            <person name="Mao J."/>
            <person name="Guo H."/>
            <person name="Dou H."/>
            <person name="Li T."/>
            <person name="Mu C."/>
            <person name="Jiang W."/>
            <person name="Fu Q."/>
            <person name="Fu X."/>
            <person name="Miao Y."/>
            <person name="Liu J."/>
            <person name="Yu Q."/>
            <person name="Li R."/>
            <person name="Liao H."/>
            <person name="Li X."/>
            <person name="Kong Y."/>
            <person name="Jiang Z."/>
            <person name="Chourrout D."/>
            <person name="Li R."/>
            <person name="Bao Z."/>
        </authorList>
    </citation>
    <scope>NUCLEOTIDE SEQUENCE [LARGE SCALE GENOMIC DNA]</scope>
    <source>
        <strain evidence="2 3">PY_sf001</strain>
    </source>
</reference>
<feature type="compositionally biased region" description="Basic residues" evidence="1">
    <location>
        <begin position="536"/>
        <end position="553"/>
    </location>
</feature>
<evidence type="ECO:0000313" key="3">
    <source>
        <dbReference type="Proteomes" id="UP000242188"/>
    </source>
</evidence>
<dbReference type="Proteomes" id="UP000242188">
    <property type="component" value="Unassembled WGS sequence"/>
</dbReference>